<evidence type="ECO:0000256" key="8">
    <source>
        <dbReference type="ARBA" id="ARBA00049120"/>
    </source>
</evidence>
<comment type="similarity">
    <text evidence="1">Belongs to the N(4)/N(6)-methyltransferase family. N(4) subfamily.</text>
</comment>
<keyword evidence="3 10" id="KW-0489">Methyltransferase</keyword>
<sequence>MHTYPAMFIPQVARRLLENYSQAGETIGDIFCGSGSALIESRLLGRNAYGIDLNPFAIFLAKAKTTLINPSTLTNEYFKLLSEIDPPATLRVAIRAGKIKGTGMEKPVFNNIDFWFKEKVIIQLAKIKRAILKIKDENIRNYFMVSFSETARLSSNTKSGEFKLVRIKKEKLENYNPDVLGIFKKKTEANIKGMADFCKDTNKKTWVEVIYGDSSKDNGIKDNSIDCIITSPPYGDSRTTVAYGQFSRLSAQWIDIFEDPNKASGVDNELLGGKATKTLDHSLNSSYLKDSLYKIAKIDEKRAKDVLSFYIGLNDCLKQAYKIL</sequence>
<dbReference type="InterPro" id="IPR002941">
    <property type="entry name" value="DNA_methylase_N4/N6"/>
</dbReference>
<dbReference type="GO" id="GO:0003677">
    <property type="term" value="F:DNA binding"/>
    <property type="evidence" value="ECO:0007669"/>
    <property type="project" value="UniProtKB-KW"/>
</dbReference>
<feature type="non-terminal residue" evidence="10">
    <location>
        <position position="324"/>
    </location>
</feature>
<evidence type="ECO:0000256" key="3">
    <source>
        <dbReference type="ARBA" id="ARBA00022603"/>
    </source>
</evidence>
<protein>
    <recommendedName>
        <fullName evidence="2">site-specific DNA-methyltransferase (cytosine-N(4)-specific)</fullName>
        <ecNumber evidence="2">2.1.1.113</ecNumber>
    </recommendedName>
</protein>
<dbReference type="Gene3D" id="3.40.50.150">
    <property type="entry name" value="Vaccinia Virus protein VP39"/>
    <property type="match status" value="2"/>
</dbReference>
<evidence type="ECO:0000256" key="5">
    <source>
        <dbReference type="ARBA" id="ARBA00022691"/>
    </source>
</evidence>
<evidence type="ECO:0000313" key="10">
    <source>
        <dbReference type="EMBL" id="PIP32055.1"/>
    </source>
</evidence>
<evidence type="ECO:0000256" key="7">
    <source>
        <dbReference type="ARBA" id="ARBA00023125"/>
    </source>
</evidence>
<evidence type="ECO:0000313" key="11">
    <source>
        <dbReference type="Proteomes" id="UP000230447"/>
    </source>
</evidence>
<comment type="caution">
    <text evidence="10">The sequence shown here is derived from an EMBL/GenBank/DDBJ whole genome shotgun (WGS) entry which is preliminary data.</text>
</comment>
<dbReference type="InterPro" id="IPR017985">
    <property type="entry name" value="MeTrfase_CN4_CS"/>
</dbReference>
<dbReference type="Proteomes" id="UP000230447">
    <property type="component" value="Unassembled WGS sequence"/>
</dbReference>
<evidence type="ECO:0000259" key="9">
    <source>
        <dbReference type="Pfam" id="PF01555"/>
    </source>
</evidence>
<dbReference type="EMBL" id="PCSB01000007">
    <property type="protein sequence ID" value="PIP32055.1"/>
    <property type="molecule type" value="Genomic_DNA"/>
</dbReference>
<evidence type="ECO:0000256" key="6">
    <source>
        <dbReference type="ARBA" id="ARBA00022747"/>
    </source>
</evidence>
<keyword evidence="7" id="KW-0238">DNA-binding</keyword>
<dbReference type="Pfam" id="PF01555">
    <property type="entry name" value="N6_N4_Mtase"/>
    <property type="match status" value="1"/>
</dbReference>
<name>A0A2G9ZFW0_9BACT</name>
<dbReference type="PROSITE" id="PS00093">
    <property type="entry name" value="N4_MTASE"/>
    <property type="match status" value="1"/>
</dbReference>
<dbReference type="SUPFAM" id="SSF53335">
    <property type="entry name" value="S-adenosyl-L-methionine-dependent methyltransferases"/>
    <property type="match status" value="1"/>
</dbReference>
<dbReference type="AlphaFoldDB" id="A0A2G9ZFW0"/>
<dbReference type="InterPro" id="IPR029063">
    <property type="entry name" value="SAM-dependent_MTases_sf"/>
</dbReference>
<keyword evidence="5" id="KW-0949">S-adenosyl-L-methionine</keyword>
<dbReference type="EC" id="2.1.1.113" evidence="2"/>
<dbReference type="GO" id="GO:0032259">
    <property type="term" value="P:methylation"/>
    <property type="evidence" value="ECO:0007669"/>
    <property type="project" value="UniProtKB-KW"/>
</dbReference>
<keyword evidence="6" id="KW-0680">Restriction system</keyword>
<evidence type="ECO:0000256" key="2">
    <source>
        <dbReference type="ARBA" id="ARBA00012185"/>
    </source>
</evidence>
<organism evidence="10 11">
    <name type="scientific">bacterium (Candidatus Gribaldobacteria) CG23_combo_of_CG06-09_8_20_14_all_37_87_8</name>
    <dbReference type="NCBI Taxonomy" id="2014278"/>
    <lineage>
        <taxon>Bacteria</taxon>
        <taxon>Candidatus Gribaldobacteria</taxon>
    </lineage>
</organism>
<feature type="domain" description="DNA methylase N-4/N-6" evidence="9">
    <location>
        <begin position="4"/>
        <end position="60"/>
    </location>
</feature>
<dbReference type="GO" id="GO:0009307">
    <property type="term" value="P:DNA restriction-modification system"/>
    <property type="evidence" value="ECO:0007669"/>
    <property type="project" value="UniProtKB-KW"/>
</dbReference>
<comment type="catalytic activity">
    <reaction evidence="8">
        <text>a 2'-deoxycytidine in DNA + S-adenosyl-L-methionine = an N(4)-methyl-2'-deoxycytidine in DNA + S-adenosyl-L-homocysteine + H(+)</text>
        <dbReference type="Rhea" id="RHEA:16857"/>
        <dbReference type="Rhea" id="RHEA-COMP:11369"/>
        <dbReference type="Rhea" id="RHEA-COMP:13674"/>
        <dbReference type="ChEBI" id="CHEBI:15378"/>
        <dbReference type="ChEBI" id="CHEBI:57856"/>
        <dbReference type="ChEBI" id="CHEBI:59789"/>
        <dbReference type="ChEBI" id="CHEBI:85452"/>
        <dbReference type="ChEBI" id="CHEBI:137933"/>
        <dbReference type="EC" id="2.1.1.113"/>
    </reaction>
</comment>
<proteinExistence type="inferred from homology"/>
<accession>A0A2G9ZFW0</accession>
<reference evidence="10 11" key="1">
    <citation type="submission" date="2017-09" db="EMBL/GenBank/DDBJ databases">
        <title>Depth-based differentiation of microbial function through sediment-hosted aquifers and enrichment of novel symbionts in the deep terrestrial subsurface.</title>
        <authorList>
            <person name="Probst A.J."/>
            <person name="Ladd B."/>
            <person name="Jarett J.K."/>
            <person name="Geller-Mcgrath D.E."/>
            <person name="Sieber C.M."/>
            <person name="Emerson J.B."/>
            <person name="Anantharaman K."/>
            <person name="Thomas B.C."/>
            <person name="Malmstrom R."/>
            <person name="Stieglmeier M."/>
            <person name="Klingl A."/>
            <person name="Woyke T."/>
            <person name="Ryan C.M."/>
            <person name="Banfield J.F."/>
        </authorList>
    </citation>
    <scope>NUCLEOTIDE SEQUENCE [LARGE SCALE GENOMIC DNA]</scope>
    <source>
        <strain evidence="10">CG23_combo_of_CG06-09_8_20_14_all_37_87_8</strain>
    </source>
</reference>
<gene>
    <name evidence="10" type="ORF">COX24_00345</name>
</gene>
<dbReference type="GO" id="GO:0008170">
    <property type="term" value="F:N-methyltransferase activity"/>
    <property type="evidence" value="ECO:0007669"/>
    <property type="project" value="InterPro"/>
</dbReference>
<evidence type="ECO:0000256" key="1">
    <source>
        <dbReference type="ARBA" id="ARBA00010203"/>
    </source>
</evidence>
<dbReference type="GO" id="GO:0015667">
    <property type="term" value="F:site-specific DNA-methyltransferase (cytosine-N4-specific) activity"/>
    <property type="evidence" value="ECO:0007669"/>
    <property type="project" value="UniProtKB-EC"/>
</dbReference>
<keyword evidence="4" id="KW-0808">Transferase</keyword>
<evidence type="ECO:0000256" key="4">
    <source>
        <dbReference type="ARBA" id="ARBA00022679"/>
    </source>
</evidence>